<sequence length="230" mass="25861">MGTSGLRQVLSRLGISWTSSNSIHALNLANTRNRHASRKAKTSSKWRRKHLQSQQLKDREENELEEGTTYLAVRADHSLFRFSDKELVLVSRATGIATESCHCQADSIWSAFGFSAGSVEPGWLSGRQCRVNARYSGRCGKPLNSLRVCGCEEPLIPSSLVVEGRRLYGRQSVCSFGRPYIATDCAIFNHCYGTCTVSLWRAVPHLAPLQIVIDRNRHCHRRHRYKSLSS</sequence>
<keyword evidence="3" id="KW-1185">Reference proteome</keyword>
<evidence type="ECO:0000313" key="2">
    <source>
        <dbReference type="EMBL" id="GFO46236.1"/>
    </source>
</evidence>
<organism evidence="2 3">
    <name type="scientific">Plakobranchus ocellatus</name>
    <dbReference type="NCBI Taxonomy" id="259542"/>
    <lineage>
        <taxon>Eukaryota</taxon>
        <taxon>Metazoa</taxon>
        <taxon>Spiralia</taxon>
        <taxon>Lophotrochozoa</taxon>
        <taxon>Mollusca</taxon>
        <taxon>Gastropoda</taxon>
        <taxon>Heterobranchia</taxon>
        <taxon>Euthyneura</taxon>
        <taxon>Panpulmonata</taxon>
        <taxon>Sacoglossa</taxon>
        <taxon>Placobranchoidea</taxon>
        <taxon>Plakobranchidae</taxon>
        <taxon>Plakobranchus</taxon>
    </lineage>
</organism>
<accession>A0AAV4DQ38</accession>
<dbReference type="Proteomes" id="UP000735302">
    <property type="component" value="Unassembled WGS sequence"/>
</dbReference>
<reference evidence="2 3" key="1">
    <citation type="journal article" date="2021" name="Elife">
        <title>Chloroplast acquisition without the gene transfer in kleptoplastic sea slugs, Plakobranchus ocellatus.</title>
        <authorList>
            <person name="Maeda T."/>
            <person name="Takahashi S."/>
            <person name="Yoshida T."/>
            <person name="Shimamura S."/>
            <person name="Takaki Y."/>
            <person name="Nagai Y."/>
            <person name="Toyoda A."/>
            <person name="Suzuki Y."/>
            <person name="Arimoto A."/>
            <person name="Ishii H."/>
            <person name="Satoh N."/>
            <person name="Nishiyama T."/>
            <person name="Hasebe M."/>
            <person name="Maruyama T."/>
            <person name="Minagawa J."/>
            <person name="Obokata J."/>
            <person name="Shigenobu S."/>
        </authorList>
    </citation>
    <scope>NUCLEOTIDE SEQUENCE [LARGE SCALE GENOMIC DNA]</scope>
</reference>
<feature type="compositionally biased region" description="Basic residues" evidence="1">
    <location>
        <begin position="32"/>
        <end position="51"/>
    </location>
</feature>
<dbReference type="AlphaFoldDB" id="A0AAV4DQ38"/>
<feature type="region of interest" description="Disordered" evidence="1">
    <location>
        <begin position="32"/>
        <end position="61"/>
    </location>
</feature>
<comment type="caution">
    <text evidence="2">The sequence shown here is derived from an EMBL/GenBank/DDBJ whole genome shotgun (WGS) entry which is preliminary data.</text>
</comment>
<proteinExistence type="predicted"/>
<dbReference type="EMBL" id="BLXT01008173">
    <property type="protein sequence ID" value="GFO46236.1"/>
    <property type="molecule type" value="Genomic_DNA"/>
</dbReference>
<gene>
    <name evidence="2" type="ORF">PoB_007274100</name>
</gene>
<evidence type="ECO:0000256" key="1">
    <source>
        <dbReference type="SAM" id="MobiDB-lite"/>
    </source>
</evidence>
<protein>
    <submittedName>
        <fullName evidence="2">Uncharacterized protein</fullName>
    </submittedName>
</protein>
<evidence type="ECO:0000313" key="3">
    <source>
        <dbReference type="Proteomes" id="UP000735302"/>
    </source>
</evidence>
<name>A0AAV4DQ38_9GAST</name>